<dbReference type="InterPro" id="IPR036986">
    <property type="entry name" value="S4_RNA-bd_sf"/>
</dbReference>
<comment type="caution">
    <text evidence="9">The sequence shown here is derived from an EMBL/GenBank/DDBJ whole genome shotgun (WGS) entry which is preliminary data.</text>
</comment>
<dbReference type="Proteomes" id="UP001595710">
    <property type="component" value="Unassembled WGS sequence"/>
</dbReference>
<comment type="catalytic activity">
    <reaction evidence="4">
        <text>uridine(516) in 16S rRNA = pseudouridine(516) in 16S rRNA</text>
        <dbReference type="Rhea" id="RHEA:38867"/>
        <dbReference type="Rhea" id="RHEA-COMP:10089"/>
        <dbReference type="Rhea" id="RHEA-COMP:10090"/>
        <dbReference type="ChEBI" id="CHEBI:65314"/>
        <dbReference type="ChEBI" id="CHEBI:65315"/>
        <dbReference type="EC" id="5.4.99.19"/>
    </reaction>
</comment>
<dbReference type="InterPro" id="IPR002942">
    <property type="entry name" value="S4_RNA-bd"/>
</dbReference>
<dbReference type="GO" id="GO:0160136">
    <property type="term" value="F:16S rRNA pseudouridine(516) synthase activity"/>
    <property type="evidence" value="ECO:0007669"/>
    <property type="project" value="UniProtKB-EC"/>
</dbReference>
<accession>A0ABV7WRF8</accession>
<dbReference type="NCBIfam" id="TIGR00093">
    <property type="entry name" value="pseudouridine synthase"/>
    <property type="match status" value="1"/>
</dbReference>
<comment type="function">
    <text evidence="5">Responsible for synthesis of pseudouridine from uracil-516 in 16S ribosomal RNA.</text>
</comment>
<dbReference type="InterPro" id="IPR042092">
    <property type="entry name" value="PsdUridine_s_RsuA/RluB/E/F_cat"/>
</dbReference>
<dbReference type="SUPFAM" id="SSF55120">
    <property type="entry name" value="Pseudouridine synthase"/>
    <property type="match status" value="1"/>
</dbReference>
<dbReference type="Pfam" id="PF00849">
    <property type="entry name" value="PseudoU_synth_2"/>
    <property type="match status" value="1"/>
</dbReference>
<evidence type="ECO:0000259" key="8">
    <source>
        <dbReference type="SMART" id="SM00363"/>
    </source>
</evidence>
<comment type="similarity">
    <text evidence="1 7">Belongs to the pseudouridine synthase RsuA family.</text>
</comment>
<keyword evidence="10" id="KW-1185">Reference proteome</keyword>
<name>A0ABV7WRF8_9GAMM</name>
<dbReference type="PROSITE" id="PS01149">
    <property type="entry name" value="PSI_RSU"/>
    <property type="match status" value="1"/>
</dbReference>
<dbReference type="PANTHER" id="PTHR47683">
    <property type="entry name" value="PSEUDOURIDINE SYNTHASE FAMILY PROTEIN-RELATED"/>
    <property type="match status" value="1"/>
</dbReference>
<dbReference type="InterPro" id="IPR020094">
    <property type="entry name" value="TruA/RsuA/RluB/E/F_N"/>
</dbReference>
<dbReference type="Gene3D" id="3.10.290.10">
    <property type="entry name" value="RNA-binding S4 domain"/>
    <property type="match status" value="1"/>
</dbReference>
<evidence type="ECO:0000313" key="10">
    <source>
        <dbReference type="Proteomes" id="UP001595710"/>
    </source>
</evidence>
<evidence type="ECO:0000256" key="2">
    <source>
        <dbReference type="ARBA" id="ARBA00022884"/>
    </source>
</evidence>
<evidence type="ECO:0000256" key="7">
    <source>
        <dbReference type="RuleBase" id="RU003887"/>
    </source>
</evidence>
<keyword evidence="2 6" id="KW-0694">RNA-binding</keyword>
<sequence length="235" mass="26610">MKSKRFRLDRFLCHHFQMSKRQAQQLLAAQQVSVDGKVVNDPQQIVDQFSTVICAEQQKVGLERTYIMFNKPAGVLSATKDNNQTTVMDSIDPTNAQALHIAGRLDKNSTGLLILSNDARWSEQLSGAQYGCEKTYLVTVRDPISDECVDAFAQGLYFDYEGIVTRPAKLTRLALCQAQVKLTEGRYHQIKRMFGRFRNPVMSIHRTQIGPIVLDDQLPAGQFRPLTSKEISFDR</sequence>
<dbReference type="InterPro" id="IPR050343">
    <property type="entry name" value="RsuA_PseudoU_synthase"/>
</dbReference>
<dbReference type="CDD" id="cd02553">
    <property type="entry name" value="PseudoU_synth_RsuA"/>
    <property type="match status" value="1"/>
</dbReference>
<gene>
    <name evidence="9" type="ORF">ACFOND_09190</name>
</gene>
<dbReference type="Pfam" id="PF01479">
    <property type="entry name" value="S4"/>
    <property type="match status" value="1"/>
</dbReference>
<dbReference type="EMBL" id="JBHRYN010000011">
    <property type="protein sequence ID" value="MFC3701811.1"/>
    <property type="molecule type" value="Genomic_DNA"/>
</dbReference>
<organism evidence="9 10">
    <name type="scientific">Reinekea marina</name>
    <dbReference type="NCBI Taxonomy" id="1310421"/>
    <lineage>
        <taxon>Bacteria</taxon>
        <taxon>Pseudomonadati</taxon>
        <taxon>Pseudomonadota</taxon>
        <taxon>Gammaproteobacteria</taxon>
        <taxon>Oceanospirillales</taxon>
        <taxon>Saccharospirillaceae</taxon>
        <taxon>Reinekea</taxon>
    </lineage>
</organism>
<dbReference type="PROSITE" id="PS50889">
    <property type="entry name" value="S4"/>
    <property type="match status" value="1"/>
</dbReference>
<dbReference type="Gene3D" id="3.30.70.1560">
    <property type="entry name" value="Alpha-L RNA-binding motif"/>
    <property type="match status" value="1"/>
</dbReference>
<evidence type="ECO:0000256" key="5">
    <source>
        <dbReference type="ARBA" id="ARBA00037590"/>
    </source>
</evidence>
<dbReference type="Gene3D" id="3.30.70.580">
    <property type="entry name" value="Pseudouridine synthase I, catalytic domain, N-terminal subdomain"/>
    <property type="match status" value="1"/>
</dbReference>
<evidence type="ECO:0000256" key="3">
    <source>
        <dbReference type="ARBA" id="ARBA00023235"/>
    </source>
</evidence>
<evidence type="ECO:0000313" key="9">
    <source>
        <dbReference type="EMBL" id="MFC3701811.1"/>
    </source>
</evidence>
<dbReference type="SUPFAM" id="SSF55174">
    <property type="entry name" value="Alpha-L RNA-binding motif"/>
    <property type="match status" value="1"/>
</dbReference>
<evidence type="ECO:0000256" key="4">
    <source>
        <dbReference type="ARBA" id="ARBA00036749"/>
    </source>
</evidence>
<feature type="domain" description="RNA-binding S4" evidence="8">
    <location>
        <begin position="6"/>
        <end position="67"/>
    </location>
</feature>
<evidence type="ECO:0000256" key="1">
    <source>
        <dbReference type="ARBA" id="ARBA00008348"/>
    </source>
</evidence>
<dbReference type="InterPro" id="IPR020103">
    <property type="entry name" value="PsdUridine_synth_cat_dom_sf"/>
</dbReference>
<protein>
    <recommendedName>
        <fullName evidence="7">Pseudouridine synthase</fullName>
        <ecNumber evidence="7">5.4.99.-</ecNumber>
    </recommendedName>
</protein>
<dbReference type="InterPro" id="IPR006145">
    <property type="entry name" value="PsdUridine_synth_RsuA/RluA"/>
</dbReference>
<reference evidence="10" key="1">
    <citation type="journal article" date="2019" name="Int. J. Syst. Evol. Microbiol.">
        <title>The Global Catalogue of Microorganisms (GCM) 10K type strain sequencing project: providing services to taxonomists for standard genome sequencing and annotation.</title>
        <authorList>
            <consortium name="The Broad Institute Genomics Platform"/>
            <consortium name="The Broad Institute Genome Sequencing Center for Infectious Disease"/>
            <person name="Wu L."/>
            <person name="Ma J."/>
        </authorList>
    </citation>
    <scope>NUCLEOTIDE SEQUENCE [LARGE SCALE GENOMIC DNA]</scope>
    <source>
        <strain evidence="10">CECT 8288</strain>
    </source>
</reference>
<dbReference type="InterPro" id="IPR018496">
    <property type="entry name" value="PsdUridine_synth_RsuA/RluB_CS"/>
</dbReference>
<proteinExistence type="inferred from homology"/>
<dbReference type="InterPro" id="IPR000748">
    <property type="entry name" value="PsdUridine_synth_RsuA/RluB/E/F"/>
</dbReference>
<keyword evidence="3 7" id="KW-0413">Isomerase</keyword>
<dbReference type="RefSeq" id="WP_377362844.1">
    <property type="nucleotide sequence ID" value="NZ_JBHRYN010000011.1"/>
</dbReference>
<dbReference type="SMART" id="SM00363">
    <property type="entry name" value="S4"/>
    <property type="match status" value="1"/>
</dbReference>
<evidence type="ECO:0000256" key="6">
    <source>
        <dbReference type="PROSITE-ProRule" id="PRU00182"/>
    </source>
</evidence>
<dbReference type="EC" id="5.4.99.-" evidence="7"/>
<dbReference type="PANTHER" id="PTHR47683:SF4">
    <property type="entry name" value="PSEUDOURIDINE SYNTHASE"/>
    <property type="match status" value="1"/>
</dbReference>